<comment type="caution">
    <text evidence="1">The sequence shown here is derived from an EMBL/GenBank/DDBJ whole genome shotgun (WGS) entry which is preliminary data.</text>
</comment>
<proteinExistence type="predicted"/>
<name>A0A1E2S231_9HYPH</name>
<dbReference type="Proteomes" id="UP000095087">
    <property type="component" value="Unassembled WGS sequence"/>
</dbReference>
<protein>
    <submittedName>
        <fullName evidence="1">Uncharacterized protein</fullName>
    </submittedName>
</protein>
<keyword evidence="2" id="KW-1185">Reference proteome</keyword>
<organism evidence="1 2">
    <name type="scientific">Methyloligella halotolerans</name>
    <dbReference type="NCBI Taxonomy" id="1177755"/>
    <lineage>
        <taxon>Bacteria</taxon>
        <taxon>Pseudomonadati</taxon>
        <taxon>Pseudomonadota</taxon>
        <taxon>Alphaproteobacteria</taxon>
        <taxon>Hyphomicrobiales</taxon>
        <taxon>Hyphomicrobiaceae</taxon>
        <taxon>Methyloligella</taxon>
    </lineage>
</organism>
<evidence type="ECO:0000313" key="1">
    <source>
        <dbReference type="EMBL" id="ODA68408.1"/>
    </source>
</evidence>
<sequence>MVADQTKAPLGVETLAIAGDDAGALLAAML</sequence>
<accession>A0A1E2S231</accession>
<dbReference type="EMBL" id="MASI01000001">
    <property type="protein sequence ID" value="ODA68408.1"/>
    <property type="molecule type" value="Genomic_DNA"/>
</dbReference>
<reference evidence="1 2" key="1">
    <citation type="submission" date="2016-07" db="EMBL/GenBank/DDBJ databases">
        <title>Draft genome sequence of Methyloligella halotolerans C2T (VKM B-2706T=CCUG 61687T=DSM 25045T), a halotolerant polyhydroxybutyrate accumulating methylotroph.</title>
        <authorList>
            <person name="Vasilenko O.V."/>
            <person name="Doronina N.V."/>
            <person name="Poroshina M.N."/>
            <person name="Tarlachkov S.V."/>
            <person name="Trotsenko Y.A."/>
        </authorList>
    </citation>
    <scope>NUCLEOTIDE SEQUENCE [LARGE SCALE GENOMIC DNA]</scope>
    <source>
        <strain evidence="1 2">VKM B-2706</strain>
    </source>
</reference>
<evidence type="ECO:0000313" key="2">
    <source>
        <dbReference type="Proteomes" id="UP000095087"/>
    </source>
</evidence>
<dbReference type="AntiFam" id="ANF00105">
    <property type="entry name" value="Shadow ORF (opposite purF)"/>
</dbReference>
<gene>
    <name evidence="1" type="ORF">A7A08_00231</name>
</gene>
<dbReference type="AlphaFoldDB" id="A0A1E2S231"/>